<dbReference type="STRING" id="47428.A0A284RAA1"/>
<evidence type="ECO:0000313" key="1">
    <source>
        <dbReference type="EMBL" id="SJL05653.1"/>
    </source>
</evidence>
<reference evidence="2" key="1">
    <citation type="journal article" date="2017" name="Nat. Ecol. Evol.">
        <title>Genome expansion and lineage-specific genetic innovations in the forest pathogenic fungi Armillaria.</title>
        <authorList>
            <person name="Sipos G."/>
            <person name="Prasanna A.N."/>
            <person name="Walter M.C."/>
            <person name="O'Connor E."/>
            <person name="Balint B."/>
            <person name="Krizsan K."/>
            <person name="Kiss B."/>
            <person name="Hess J."/>
            <person name="Varga T."/>
            <person name="Slot J."/>
            <person name="Riley R."/>
            <person name="Boka B."/>
            <person name="Rigling D."/>
            <person name="Barry K."/>
            <person name="Lee J."/>
            <person name="Mihaltcheva S."/>
            <person name="LaButti K."/>
            <person name="Lipzen A."/>
            <person name="Waldron R."/>
            <person name="Moloney N.M."/>
            <person name="Sperisen C."/>
            <person name="Kredics L."/>
            <person name="Vagvoelgyi C."/>
            <person name="Patrignani A."/>
            <person name="Fitzpatrick D."/>
            <person name="Nagy I."/>
            <person name="Doyle S."/>
            <person name="Anderson J.B."/>
            <person name="Grigoriev I.V."/>
            <person name="Gueldener U."/>
            <person name="Muensterkoetter M."/>
            <person name="Nagy L.G."/>
        </authorList>
    </citation>
    <scope>NUCLEOTIDE SEQUENCE [LARGE SCALE GENOMIC DNA]</scope>
    <source>
        <strain evidence="2">C18/9</strain>
    </source>
</reference>
<dbReference type="Proteomes" id="UP000219338">
    <property type="component" value="Unassembled WGS sequence"/>
</dbReference>
<evidence type="ECO:0008006" key="3">
    <source>
        <dbReference type="Google" id="ProtNLM"/>
    </source>
</evidence>
<dbReference type="AlphaFoldDB" id="A0A284RAA1"/>
<dbReference type="EMBL" id="FUEG01000006">
    <property type="protein sequence ID" value="SJL05653.1"/>
    <property type="molecule type" value="Genomic_DNA"/>
</dbReference>
<dbReference type="OrthoDB" id="10320526at2759"/>
<evidence type="ECO:0000313" key="2">
    <source>
        <dbReference type="Proteomes" id="UP000219338"/>
    </source>
</evidence>
<name>A0A284RAA1_ARMOS</name>
<organism evidence="1 2">
    <name type="scientific">Armillaria ostoyae</name>
    <name type="common">Armillaria root rot fungus</name>
    <dbReference type="NCBI Taxonomy" id="47428"/>
    <lineage>
        <taxon>Eukaryota</taxon>
        <taxon>Fungi</taxon>
        <taxon>Dikarya</taxon>
        <taxon>Basidiomycota</taxon>
        <taxon>Agaricomycotina</taxon>
        <taxon>Agaricomycetes</taxon>
        <taxon>Agaricomycetidae</taxon>
        <taxon>Agaricales</taxon>
        <taxon>Marasmiineae</taxon>
        <taxon>Physalacriaceae</taxon>
        <taxon>Armillaria</taxon>
    </lineage>
</organism>
<sequence length="260" mass="28796">MAPITTGIGNGVNAITDEYPHQLRWLVNCFYTFIAICQLASFLAGKYQLRHKKAPVVPESNKTQFKRLPLAFLDFYRILSIRDTVGVEYYSLNVAEVFLACVYIISPLIREYINSTLADGTLSPIVLYSSRASFRISPDKFPPQHTTHDSQGVLSAALDVGYKELLVHHSKPILSPSLVTPTLDLKRKPQPKELAEVGVVVNLRKGFTHRLAVIVDKETIKVLFDGLYGPFPDVGSFNSAIFVAGPGVSHTLPLLLDTVE</sequence>
<protein>
    <recommendedName>
        <fullName evidence="3">Ferric oxidoreductase domain-containing protein</fullName>
    </recommendedName>
</protein>
<proteinExistence type="predicted"/>
<keyword evidence="2" id="KW-1185">Reference proteome</keyword>
<accession>A0A284RAA1</accession>
<gene>
    <name evidence="1" type="ORF">ARMOST_08998</name>
</gene>